<feature type="transmembrane region" description="Helical" evidence="12">
    <location>
        <begin position="191"/>
        <end position="210"/>
    </location>
</feature>
<evidence type="ECO:0000256" key="7">
    <source>
        <dbReference type="ARBA" id="ARBA00022801"/>
    </source>
</evidence>
<feature type="domain" description="Peptidase M50" evidence="13">
    <location>
        <begin position="142"/>
        <end position="200"/>
    </location>
</feature>
<name>A0A4P6MRC8_9MICO</name>
<dbReference type="Pfam" id="PF02163">
    <property type="entry name" value="Peptidase_M50"/>
    <property type="match status" value="2"/>
</dbReference>
<keyword evidence="7" id="KW-0378">Hydrolase</keyword>
<feature type="domain" description="Peptidase M50" evidence="13">
    <location>
        <begin position="60"/>
        <end position="134"/>
    </location>
</feature>
<keyword evidence="11 12" id="KW-0472">Membrane</keyword>
<evidence type="ECO:0000256" key="9">
    <source>
        <dbReference type="ARBA" id="ARBA00022989"/>
    </source>
</evidence>
<keyword evidence="10" id="KW-0482">Metalloprotease</keyword>
<evidence type="ECO:0000313" key="15">
    <source>
        <dbReference type="Proteomes" id="UP000290408"/>
    </source>
</evidence>
<gene>
    <name evidence="14" type="ORF">EXU32_07280</name>
</gene>
<dbReference type="GO" id="GO:0006508">
    <property type="term" value="P:proteolysis"/>
    <property type="evidence" value="ECO:0007669"/>
    <property type="project" value="UniProtKB-KW"/>
</dbReference>
<feature type="transmembrane region" description="Helical" evidence="12">
    <location>
        <begin position="216"/>
        <end position="234"/>
    </location>
</feature>
<accession>A0A4P6MRC8</accession>
<dbReference type="SUPFAM" id="SSF54631">
    <property type="entry name" value="CBS-domain pair"/>
    <property type="match status" value="1"/>
</dbReference>
<feature type="transmembrane region" description="Helical" evidence="12">
    <location>
        <begin position="111"/>
        <end position="135"/>
    </location>
</feature>
<sequence length="369" mass="37761">MAAPPDDHPPRGIRLATIGSVPVYLGWSWLLMGGLIVFLVGPSTAQVHGTTVGYSVAVIYALALLLSVLAHEAAHAITARSFGHTVHRVVADLWGGHTAFEASRATPMTSAAIAVVGPLTNAVIAIVCLVTSTVLGVGIPAMVLGGIAFVNGALAVLNLLPGLPLDGGQIVEAVVWGITKDQGRARVVAGYLGRGLVIVVVVAVVGVPLLQGRSPSMSTVLWTVLVASFLWSGATQAIRNGRALGTLSGLDVPSLLEPAAGIAHDRPVSELTSLRALPVVVDAAGVPLGLIDHDALRSVPVQAVGSTPVSAVLANAPEGWAVDLTPGREAIELVNAFQSSRSRIVAVSEGGVLRGIVRVERVNAALARN</sequence>
<feature type="transmembrane region" description="Helical" evidence="12">
    <location>
        <begin position="21"/>
        <end position="40"/>
    </location>
</feature>
<dbReference type="EMBL" id="CP036164">
    <property type="protein sequence ID" value="QBF46074.1"/>
    <property type="molecule type" value="Genomic_DNA"/>
</dbReference>
<organism evidence="14 15">
    <name type="scientific">Janibacter limosus</name>
    <dbReference type="NCBI Taxonomy" id="53458"/>
    <lineage>
        <taxon>Bacteria</taxon>
        <taxon>Bacillati</taxon>
        <taxon>Actinomycetota</taxon>
        <taxon>Actinomycetes</taxon>
        <taxon>Micrococcales</taxon>
        <taxon>Intrasporangiaceae</taxon>
        <taxon>Janibacter</taxon>
    </lineage>
</organism>
<dbReference type="PANTHER" id="PTHR39188">
    <property type="entry name" value="MEMBRANE-ASSOCIATED ZINC METALLOPROTEASE M50B"/>
    <property type="match status" value="1"/>
</dbReference>
<dbReference type="PANTHER" id="PTHR39188:SF3">
    <property type="entry name" value="STAGE IV SPORULATION PROTEIN FB"/>
    <property type="match status" value="1"/>
</dbReference>
<dbReference type="GO" id="GO:0008237">
    <property type="term" value="F:metallopeptidase activity"/>
    <property type="evidence" value="ECO:0007669"/>
    <property type="project" value="UniProtKB-KW"/>
</dbReference>
<keyword evidence="6" id="KW-0479">Metal-binding</keyword>
<keyword evidence="9 12" id="KW-1133">Transmembrane helix</keyword>
<dbReference type="AlphaFoldDB" id="A0A4P6MRC8"/>
<dbReference type="InterPro" id="IPR046342">
    <property type="entry name" value="CBS_dom_sf"/>
</dbReference>
<dbReference type="OrthoDB" id="9781963at2"/>
<keyword evidence="15" id="KW-1185">Reference proteome</keyword>
<evidence type="ECO:0000256" key="10">
    <source>
        <dbReference type="ARBA" id="ARBA00023049"/>
    </source>
</evidence>
<evidence type="ECO:0000256" key="11">
    <source>
        <dbReference type="ARBA" id="ARBA00023136"/>
    </source>
</evidence>
<keyword evidence="8" id="KW-0862">Zinc</keyword>
<evidence type="ECO:0000256" key="2">
    <source>
        <dbReference type="ARBA" id="ARBA00004141"/>
    </source>
</evidence>
<comment type="subcellular location">
    <subcellularLocation>
        <location evidence="2">Membrane</location>
        <topology evidence="2">Multi-pass membrane protein</topology>
    </subcellularLocation>
</comment>
<dbReference type="GO" id="GO:0016020">
    <property type="term" value="C:membrane"/>
    <property type="evidence" value="ECO:0007669"/>
    <property type="project" value="UniProtKB-SubCell"/>
</dbReference>
<evidence type="ECO:0000256" key="8">
    <source>
        <dbReference type="ARBA" id="ARBA00022833"/>
    </source>
</evidence>
<feature type="transmembrane region" description="Helical" evidence="12">
    <location>
        <begin position="52"/>
        <end position="70"/>
    </location>
</feature>
<comment type="cofactor">
    <cofactor evidence="1">
        <name>Zn(2+)</name>
        <dbReference type="ChEBI" id="CHEBI:29105"/>
    </cofactor>
</comment>
<evidence type="ECO:0000259" key="13">
    <source>
        <dbReference type="Pfam" id="PF02163"/>
    </source>
</evidence>
<dbReference type="STRING" id="1216970.GCA_001570985_00195"/>
<keyword evidence="4" id="KW-0645">Protease</keyword>
<keyword evidence="5 12" id="KW-0812">Transmembrane</keyword>
<evidence type="ECO:0000256" key="12">
    <source>
        <dbReference type="SAM" id="Phobius"/>
    </source>
</evidence>
<evidence type="ECO:0000256" key="3">
    <source>
        <dbReference type="ARBA" id="ARBA00007931"/>
    </source>
</evidence>
<dbReference type="RefSeq" id="WP_130629301.1">
    <property type="nucleotide sequence ID" value="NZ_CP036164.1"/>
</dbReference>
<dbReference type="Proteomes" id="UP000290408">
    <property type="component" value="Chromosome"/>
</dbReference>
<dbReference type="InterPro" id="IPR008915">
    <property type="entry name" value="Peptidase_M50"/>
</dbReference>
<evidence type="ECO:0000313" key="14">
    <source>
        <dbReference type="EMBL" id="QBF46074.1"/>
    </source>
</evidence>
<evidence type="ECO:0000256" key="1">
    <source>
        <dbReference type="ARBA" id="ARBA00001947"/>
    </source>
</evidence>
<evidence type="ECO:0000256" key="4">
    <source>
        <dbReference type="ARBA" id="ARBA00022670"/>
    </source>
</evidence>
<feature type="transmembrane region" description="Helical" evidence="12">
    <location>
        <begin position="141"/>
        <end position="160"/>
    </location>
</feature>
<evidence type="ECO:0000256" key="6">
    <source>
        <dbReference type="ARBA" id="ARBA00022723"/>
    </source>
</evidence>
<reference evidence="14 15" key="1">
    <citation type="submission" date="2019-02" db="EMBL/GenBank/DDBJ databases">
        <title>Genomic data mining of an Antarctic deep-sea actinobacterium, Janibacterlimosus P3-3-X1.</title>
        <authorList>
            <person name="Liao L."/>
            <person name="Chen B."/>
        </authorList>
    </citation>
    <scope>NUCLEOTIDE SEQUENCE [LARGE SCALE GENOMIC DNA]</scope>
    <source>
        <strain evidence="14 15">P3-3-X1</strain>
    </source>
</reference>
<protein>
    <submittedName>
        <fullName evidence="14">Peptidase M50</fullName>
    </submittedName>
</protein>
<proteinExistence type="inferred from homology"/>
<dbReference type="GO" id="GO:0046872">
    <property type="term" value="F:metal ion binding"/>
    <property type="evidence" value="ECO:0007669"/>
    <property type="project" value="UniProtKB-KW"/>
</dbReference>
<dbReference type="KEGG" id="jli:EXU32_07280"/>
<comment type="similarity">
    <text evidence="3">Belongs to the peptidase M50B family.</text>
</comment>
<evidence type="ECO:0000256" key="5">
    <source>
        <dbReference type="ARBA" id="ARBA00022692"/>
    </source>
</evidence>